<dbReference type="RefSeq" id="XP_018639111.1">
    <property type="nucleotide sequence ID" value="XM_018787739.1"/>
</dbReference>
<accession>A0A151L9K0</accession>
<name>A0A151L9K0_9APIC</name>
<feature type="coiled-coil region" evidence="2">
    <location>
        <begin position="214"/>
        <end position="263"/>
    </location>
</feature>
<protein>
    <recommendedName>
        <fullName evidence="5">Dynein light chain</fullName>
    </recommendedName>
</protein>
<dbReference type="GeneID" id="29778335"/>
<dbReference type="VEuPathDB" id="PlasmoDB:PGSY75_1403500"/>
<evidence type="ECO:0000313" key="3">
    <source>
        <dbReference type="EMBL" id="KYN95645.1"/>
    </source>
</evidence>
<reference evidence="3 4" key="1">
    <citation type="journal article" date="2016" name="Nat. Commun.">
        <title>Genomes of cryptic chimpanzee Plasmodium species reveal key evolutionary events leading to human malaria.</title>
        <authorList>
            <person name="Sundararaman S.A."/>
            <person name="Plenderleith L.J."/>
            <person name="Liu W."/>
            <person name="Loy D.E."/>
            <person name="Learn G.H."/>
            <person name="Li Y."/>
            <person name="Shaw K.S."/>
            <person name="Ayouba A."/>
            <person name="Peeters M."/>
            <person name="Speede S."/>
            <person name="Shaw G.M."/>
            <person name="Bushman F.D."/>
            <person name="Brisson D."/>
            <person name="Rayner J.C."/>
            <person name="Sharp P.M."/>
            <person name="Hahn B.H."/>
        </authorList>
    </citation>
    <scope>NUCLEOTIDE SEQUENCE [LARGE SCALE GENOMIC DNA]</scope>
    <source>
        <strain evidence="3 4">SY75</strain>
    </source>
</reference>
<proteinExistence type="predicted"/>
<dbReference type="EMBL" id="LVLB01000015">
    <property type="protein sequence ID" value="KYN95645.1"/>
    <property type="molecule type" value="Genomic_DNA"/>
</dbReference>
<dbReference type="KEGG" id="pgab:PGSY75_1403500"/>
<dbReference type="AlphaFoldDB" id="A0A151L9K0"/>
<dbReference type="Pfam" id="PF10211">
    <property type="entry name" value="Ax_dynein_light"/>
    <property type="match status" value="1"/>
</dbReference>
<sequence>MEKNHKILKYANPFAISKELKSYMLKVMNEYKKHFEKSSIKNCNLDDNINVIRDLILDEQNNYNEDIFLKIQKSFHLYDFFNLSLLFPIKVLKKNDKTLIELISEDTNLSDLELIQAVLKNIENNNIDKLNFFYVENIIFELLDEIIRQIIIEYPKRGFSLLLINNELQKNITYYKNLIDIIEHNNEMNTQGFKEMNEKNNLIVLKFKINMLILQDLSVEENKLKEKLIDVQTRLELLKEENKKKLQENKNKKEIQYDLLKHNESLLEKIKEIYDKKGEI</sequence>
<evidence type="ECO:0000256" key="1">
    <source>
        <dbReference type="ARBA" id="ARBA00023054"/>
    </source>
</evidence>
<comment type="caution">
    <text evidence="3">The sequence shown here is derived from an EMBL/GenBank/DDBJ whole genome shotgun (WGS) entry which is preliminary data.</text>
</comment>
<organism evidence="3 4">
    <name type="scientific">Plasmodium gaboni</name>
    <dbReference type="NCBI Taxonomy" id="647221"/>
    <lineage>
        <taxon>Eukaryota</taxon>
        <taxon>Sar</taxon>
        <taxon>Alveolata</taxon>
        <taxon>Apicomplexa</taxon>
        <taxon>Aconoidasida</taxon>
        <taxon>Haemosporida</taxon>
        <taxon>Plasmodiidae</taxon>
        <taxon>Plasmodium</taxon>
        <taxon>Plasmodium (Laverania)</taxon>
    </lineage>
</organism>
<evidence type="ECO:0000256" key="2">
    <source>
        <dbReference type="SAM" id="Coils"/>
    </source>
</evidence>
<gene>
    <name evidence="3" type="ORF">PGSY75_1403500</name>
</gene>
<dbReference type="Proteomes" id="UP000076004">
    <property type="component" value="Unassembled WGS sequence"/>
</dbReference>
<evidence type="ECO:0000313" key="4">
    <source>
        <dbReference type="Proteomes" id="UP000076004"/>
    </source>
</evidence>
<evidence type="ECO:0008006" key="5">
    <source>
        <dbReference type="Google" id="ProtNLM"/>
    </source>
</evidence>
<dbReference type="VEuPathDB" id="PlasmoDB:PGABG01_1401800"/>
<dbReference type="GO" id="GO:0005737">
    <property type="term" value="C:cytoplasm"/>
    <property type="evidence" value="ECO:0007669"/>
    <property type="project" value="UniProtKB-ARBA"/>
</dbReference>
<dbReference type="InterPro" id="IPR019347">
    <property type="entry name" value="Axonemal_dynein_light_chain"/>
</dbReference>
<keyword evidence="1 2" id="KW-0175">Coiled coil</keyword>